<name>A0ABT7SBB3_9CELL</name>
<dbReference type="Proteomes" id="UP001529338">
    <property type="component" value="Unassembled WGS sequence"/>
</dbReference>
<comment type="caution">
    <text evidence="3">The sequence shown here is derived from an EMBL/GenBank/DDBJ whole genome shotgun (WGS) entry which is preliminary data.</text>
</comment>
<reference evidence="3 4" key="1">
    <citation type="submission" date="2023-06" db="EMBL/GenBank/DDBJ databases">
        <title>Cellulomonas sp. MW4 Whole genome sequence.</title>
        <authorList>
            <person name="Park S."/>
        </authorList>
    </citation>
    <scope>NUCLEOTIDE SEQUENCE [LARGE SCALE GENOMIC DNA]</scope>
    <source>
        <strain evidence="3 4">MW4</strain>
    </source>
</reference>
<protein>
    <recommendedName>
        <fullName evidence="5">ABC transporter permease</fullName>
    </recommendedName>
</protein>
<proteinExistence type="predicted"/>
<organism evidence="3 4">
    <name type="scientific">Cellulomonas alba</name>
    <dbReference type="NCBI Taxonomy" id="3053467"/>
    <lineage>
        <taxon>Bacteria</taxon>
        <taxon>Bacillati</taxon>
        <taxon>Actinomycetota</taxon>
        <taxon>Actinomycetes</taxon>
        <taxon>Micrococcales</taxon>
        <taxon>Cellulomonadaceae</taxon>
        <taxon>Cellulomonas</taxon>
    </lineage>
</organism>
<evidence type="ECO:0000256" key="1">
    <source>
        <dbReference type="SAM" id="MobiDB-lite"/>
    </source>
</evidence>
<keyword evidence="2" id="KW-0812">Transmembrane</keyword>
<dbReference type="RefSeq" id="WP_289452950.1">
    <property type="nucleotide sequence ID" value="NZ_JAUCGQ010000001.1"/>
</dbReference>
<keyword evidence="2" id="KW-1133">Transmembrane helix</keyword>
<evidence type="ECO:0000313" key="4">
    <source>
        <dbReference type="Proteomes" id="UP001529338"/>
    </source>
</evidence>
<gene>
    <name evidence="3" type="ORF">QRT04_00635</name>
</gene>
<sequence length="120" mass="13412">MPSPLPVDRVVARRRLLWAWVVTLLATGELAGRIAFLQPYARSDDPFTHATAAWIFFWLALETILLVTVVVWQWRRWLAVRPVVLPVDATRAVAAGVPELDEPSGAHLGLSGQVDPPPRW</sequence>
<keyword evidence="4" id="KW-1185">Reference proteome</keyword>
<feature type="region of interest" description="Disordered" evidence="1">
    <location>
        <begin position="100"/>
        <end position="120"/>
    </location>
</feature>
<dbReference type="EMBL" id="JAUCGQ010000001">
    <property type="protein sequence ID" value="MDM7853426.1"/>
    <property type="molecule type" value="Genomic_DNA"/>
</dbReference>
<accession>A0ABT7SBB3</accession>
<evidence type="ECO:0000313" key="3">
    <source>
        <dbReference type="EMBL" id="MDM7853426.1"/>
    </source>
</evidence>
<evidence type="ECO:0000256" key="2">
    <source>
        <dbReference type="SAM" id="Phobius"/>
    </source>
</evidence>
<feature type="transmembrane region" description="Helical" evidence="2">
    <location>
        <begin position="55"/>
        <end position="72"/>
    </location>
</feature>
<keyword evidence="2" id="KW-0472">Membrane</keyword>
<evidence type="ECO:0008006" key="5">
    <source>
        <dbReference type="Google" id="ProtNLM"/>
    </source>
</evidence>